<dbReference type="CDD" id="cd00565">
    <property type="entry name" value="Ubl_ThiS"/>
    <property type="match status" value="1"/>
</dbReference>
<keyword evidence="1" id="KW-0934">Plastid</keyword>
<accession>A0A089VJE7</accession>
<sequence length="49" mass="5653">MLDLINYFNYNSTLLVVEYNHNIVVKKNWNKIIISNDDKIEILTIVGGG</sequence>
<geneLocation type="chloroplast" evidence="1"/>
<dbReference type="PANTHER" id="PTHR34472:SF1">
    <property type="entry name" value="SULFUR CARRIER PROTEIN THIS"/>
    <property type="match status" value="1"/>
</dbReference>
<name>A0A089VJE7_9STRA</name>
<dbReference type="InterPro" id="IPR012675">
    <property type="entry name" value="Beta-grasp_dom_sf"/>
</dbReference>
<dbReference type="PANTHER" id="PTHR34472">
    <property type="entry name" value="SULFUR CARRIER PROTEIN THIS"/>
    <property type="match status" value="1"/>
</dbReference>
<dbReference type="InterPro" id="IPR016155">
    <property type="entry name" value="Mopterin_synth/thiamin_S_b"/>
</dbReference>
<dbReference type="RefSeq" id="YP_009093094.1">
    <property type="nucleotide sequence ID" value="NC_025311.1"/>
</dbReference>
<evidence type="ECO:0000313" key="1">
    <source>
        <dbReference type="EMBL" id="AIR75767.1"/>
    </source>
</evidence>
<protein>
    <submittedName>
        <fullName evidence="1">Thiamine biosynthesis protein S</fullName>
    </submittedName>
</protein>
<dbReference type="InterPro" id="IPR010035">
    <property type="entry name" value="Thi_S"/>
</dbReference>
<reference evidence="1" key="1">
    <citation type="journal article" date="2014" name="PLoS ONE">
        <title>Conserved gene order and expanded inverted repeats characterize plastid genomes of Thalassiosirales.</title>
        <authorList>
            <person name="Sabir J.S."/>
            <person name="Yu M."/>
            <person name="Ashworth M.P."/>
            <person name="Baeshen N.A."/>
            <person name="Baeshen M.N."/>
            <person name="Bahieldin A."/>
            <person name="Theriot E.C."/>
            <person name="Jansen R.K."/>
        </authorList>
    </citation>
    <scope>NUCLEOTIDE SEQUENCE</scope>
</reference>
<dbReference type="Gene3D" id="3.10.20.30">
    <property type="match status" value="1"/>
</dbReference>
<proteinExistence type="predicted"/>
<keyword evidence="1" id="KW-0150">Chloroplast</keyword>
<dbReference type="SUPFAM" id="SSF54285">
    <property type="entry name" value="MoaD/ThiS"/>
    <property type="match status" value="1"/>
</dbReference>
<reference evidence="1" key="2">
    <citation type="submission" date="2014-06" db="EMBL/GenBank/DDBJ databases">
        <authorList>
            <person name="Sabir J.S.M."/>
            <person name="Yu M."/>
            <person name="Ashworth M.P."/>
            <person name="Baeshen N.A."/>
            <person name="Baeshen M.N."/>
            <person name="Bahieldin A."/>
            <person name="Theriot E.C."/>
            <person name="Jansen R.K."/>
        </authorList>
    </citation>
    <scope>NUCLEOTIDE SEQUENCE</scope>
</reference>
<dbReference type="NCBIfam" id="TIGR01683">
    <property type="entry name" value="thiS"/>
    <property type="match status" value="1"/>
</dbReference>
<dbReference type="AlphaFoldDB" id="A0A089VJE7"/>
<gene>
    <name evidence="1" type="primary">thiS</name>
</gene>
<dbReference type="Pfam" id="PF02597">
    <property type="entry name" value="ThiS"/>
    <property type="match status" value="1"/>
</dbReference>
<organism evidence="1">
    <name type="scientific">Rhizosolenia imbricata</name>
    <dbReference type="NCBI Taxonomy" id="216768"/>
    <lineage>
        <taxon>Eukaryota</taxon>
        <taxon>Sar</taxon>
        <taxon>Stramenopiles</taxon>
        <taxon>Ochrophyta</taxon>
        <taxon>Bacillariophyta</taxon>
        <taxon>Coscinodiscophyceae</taxon>
        <taxon>Rhizosoleniophycidae</taxon>
        <taxon>Rhizosoleniales</taxon>
        <taxon>Rhizosoleniaceae</taxon>
        <taxon>Rhizosolenia</taxon>
    </lineage>
</organism>
<dbReference type="GeneID" id="20833759"/>
<dbReference type="InterPro" id="IPR003749">
    <property type="entry name" value="ThiS/MoaD-like"/>
</dbReference>
<dbReference type="EMBL" id="KJ958482">
    <property type="protein sequence ID" value="AIR75767.1"/>
    <property type="molecule type" value="Genomic_DNA"/>
</dbReference>